<evidence type="ECO:0000313" key="1">
    <source>
        <dbReference type="EMBL" id="KFF16408.1"/>
    </source>
</evidence>
<name>A0A086AI94_FLAHY</name>
<dbReference type="EMBL" id="MUGY01000004">
    <property type="protein sequence ID" value="OXA96576.1"/>
    <property type="molecule type" value="Genomic_DNA"/>
</dbReference>
<evidence type="ECO:0000313" key="4">
    <source>
        <dbReference type="Proteomes" id="UP000198424"/>
    </source>
</evidence>
<dbReference type="RefSeq" id="WP_035622117.1">
    <property type="nucleotide sequence ID" value="NZ_JBEWQG010000001.1"/>
</dbReference>
<keyword evidence="4" id="KW-1185">Reference proteome</keyword>
<organism evidence="1 3">
    <name type="scientific">Flavobacterium hydatis</name>
    <name type="common">Cytophaga aquatilis</name>
    <dbReference type="NCBI Taxonomy" id="991"/>
    <lineage>
        <taxon>Bacteria</taxon>
        <taxon>Pseudomonadati</taxon>
        <taxon>Bacteroidota</taxon>
        <taxon>Flavobacteriia</taxon>
        <taxon>Flavobacteriales</taxon>
        <taxon>Flavobacteriaceae</taxon>
        <taxon>Flavobacterium</taxon>
    </lineage>
</organism>
<dbReference type="AlphaFoldDB" id="A0A086AI94"/>
<reference evidence="1 3" key="1">
    <citation type="submission" date="2014-07" db="EMBL/GenBank/DDBJ databases">
        <title>Genome of Flavobacterium hydatis DSM 2063.</title>
        <authorList>
            <person name="Pipes S.E."/>
            <person name="Stropko S.J."/>
            <person name="Newman J.D."/>
        </authorList>
    </citation>
    <scope>NUCLEOTIDE SEQUENCE [LARGE SCALE GENOMIC DNA]</scope>
    <source>
        <strain evidence="1 3">DSM 2063</strain>
    </source>
</reference>
<dbReference type="Proteomes" id="UP000198424">
    <property type="component" value="Unassembled WGS sequence"/>
</dbReference>
<evidence type="ECO:0000313" key="3">
    <source>
        <dbReference type="Proteomes" id="UP000028712"/>
    </source>
</evidence>
<sequence>MNTHKDFQVGQWVKSYSKGIHRIEKFVPIEFEEYHFFVRAITKDKIGTLDEPFVILKRLFNSKFKKQVGTDFCSSTFLKPISAEEKANVDEQLKLNPKFITDLDKYSLSKFESRYGLNIHISEETKSILPELALFIRERGKTFTEIFEWLDNKNCKNLLDNRSSLGNNDRSHYLQFINWSYETRDNKLLFTDLLAFTPNVERIDLG</sequence>
<reference evidence="2 4" key="2">
    <citation type="submission" date="2016-11" db="EMBL/GenBank/DDBJ databases">
        <title>Whole genomes of Flavobacteriaceae.</title>
        <authorList>
            <person name="Stine C."/>
            <person name="Li C."/>
            <person name="Tadesse D."/>
        </authorList>
    </citation>
    <scope>NUCLEOTIDE SEQUENCE [LARGE SCALE GENOMIC DNA]</scope>
    <source>
        <strain evidence="2 4">ATCC 29551</strain>
    </source>
</reference>
<protein>
    <submittedName>
        <fullName evidence="1">Uncharacterized protein</fullName>
    </submittedName>
</protein>
<gene>
    <name evidence="2" type="ORF">B0A62_04755</name>
    <name evidence="1" type="ORF">IW20_11720</name>
</gene>
<proteinExistence type="predicted"/>
<evidence type="ECO:0000313" key="2">
    <source>
        <dbReference type="EMBL" id="OXA96576.1"/>
    </source>
</evidence>
<dbReference type="eggNOG" id="ENOG50334D5">
    <property type="taxonomic scope" value="Bacteria"/>
</dbReference>
<dbReference type="OrthoDB" id="1370639at2"/>
<dbReference type="Proteomes" id="UP000028712">
    <property type="component" value="Unassembled WGS sequence"/>
</dbReference>
<accession>A0A086AI94</accession>
<dbReference type="EMBL" id="JPRM01000015">
    <property type="protein sequence ID" value="KFF16408.1"/>
    <property type="molecule type" value="Genomic_DNA"/>
</dbReference>
<comment type="caution">
    <text evidence="1">The sequence shown here is derived from an EMBL/GenBank/DDBJ whole genome shotgun (WGS) entry which is preliminary data.</text>
</comment>